<dbReference type="PANTHER" id="PTHR22768:SF0">
    <property type="entry name" value="DNA REPLICATION COMPLEX GINS PROTEIN PSF3"/>
    <property type="match status" value="1"/>
</dbReference>
<dbReference type="OrthoDB" id="10251744at2759"/>
<comment type="function">
    <text evidence="7">The GINS complex plays an essential role in the initiation of DNA replication.</text>
</comment>
<evidence type="ECO:0000256" key="1">
    <source>
        <dbReference type="ARBA" id="ARBA00004123"/>
    </source>
</evidence>
<dbReference type="GO" id="GO:0071162">
    <property type="term" value="C:CMG complex"/>
    <property type="evidence" value="ECO:0007669"/>
    <property type="project" value="EnsemblFungi"/>
</dbReference>
<keyword evidence="6 7" id="KW-0539">Nucleus</keyword>
<dbReference type="SUPFAM" id="SSF158573">
    <property type="entry name" value="GINS helical bundle-like"/>
    <property type="match status" value="1"/>
</dbReference>
<dbReference type="Gene3D" id="1.20.58.2050">
    <property type="match status" value="1"/>
</dbReference>
<evidence type="ECO:0000256" key="6">
    <source>
        <dbReference type="ARBA" id="ARBA00023242"/>
    </source>
</evidence>
<comment type="similarity">
    <text evidence="2 7">Belongs to the GINS3/PSF3 family.</text>
</comment>
<gene>
    <name evidence="10" type="ORF">PACTADRAFT_38769</name>
</gene>
<evidence type="ECO:0000256" key="4">
    <source>
        <dbReference type="ARBA" id="ARBA00015140"/>
    </source>
</evidence>
<dbReference type="AlphaFoldDB" id="A0A1E4TZY7"/>
<comment type="subunit">
    <text evidence="3">Component of the GINS complex which is a heterotetramer of SLD5, PSF1, PSF2 and PSF3.</text>
</comment>
<dbReference type="Proteomes" id="UP000094236">
    <property type="component" value="Unassembled WGS sequence"/>
</dbReference>
<dbReference type="InterPro" id="IPR038437">
    <property type="entry name" value="GINS_Psf3_sf"/>
</dbReference>
<dbReference type="GO" id="GO:0000727">
    <property type="term" value="P:double-strand break repair via break-induced replication"/>
    <property type="evidence" value="ECO:0007669"/>
    <property type="project" value="EnsemblFungi"/>
</dbReference>
<dbReference type="Pfam" id="PF22466">
    <property type="entry name" value="PSF3_N"/>
    <property type="match status" value="1"/>
</dbReference>
<sequence length="179" mass="20597">MNSSYYDIDDILADNQKLPCKFQMTVPGLGYLEGNPGKPLRKNSKLELPLWLAEVLAIIPIDETSEDSFIELVQPEYFSNRVINAIKTNSKTLDLHSISTYYYKLAIKWCAMFKDKELAEVISEMLKDRSSEINDFATNSKNGNSSGSHDFILSLDEFEKKLFKLSHDSNRNFKNWIQQ</sequence>
<protein>
    <recommendedName>
        <fullName evidence="4 7">DNA replication complex GINS protein PSF3</fullName>
    </recommendedName>
</protein>
<evidence type="ECO:0000259" key="8">
    <source>
        <dbReference type="Pfam" id="PF05916"/>
    </source>
</evidence>
<evidence type="ECO:0000256" key="5">
    <source>
        <dbReference type="ARBA" id="ARBA00022705"/>
    </source>
</evidence>
<accession>A0A1E4TZY7</accession>
<dbReference type="InterPro" id="IPR010492">
    <property type="entry name" value="GINS_Psf3"/>
</dbReference>
<dbReference type="SUPFAM" id="SSF160059">
    <property type="entry name" value="PriA/YqbF domain"/>
    <property type="match status" value="1"/>
</dbReference>
<feature type="domain" description="DNA replication complex GINS protein PSF3 N-terminal" evidence="9">
    <location>
        <begin position="6"/>
        <end position="58"/>
    </location>
</feature>
<dbReference type="PANTHER" id="PTHR22768">
    <property type="entry name" value="DNA REPLICATION COMPLEX GINS PROTEIN PSF3"/>
    <property type="match status" value="1"/>
</dbReference>
<feature type="domain" description="GINS subunit" evidence="8">
    <location>
        <begin position="77"/>
        <end position="178"/>
    </location>
</feature>
<dbReference type="CDD" id="cd21693">
    <property type="entry name" value="GINS_B_Psf3"/>
    <property type="match status" value="1"/>
</dbReference>
<keyword evidence="11" id="KW-1185">Reference proteome</keyword>
<dbReference type="GO" id="GO:1902975">
    <property type="term" value="P:mitotic DNA replication initiation"/>
    <property type="evidence" value="ECO:0007669"/>
    <property type="project" value="TreeGrafter"/>
</dbReference>
<dbReference type="InterPro" id="IPR021151">
    <property type="entry name" value="GINS_A"/>
</dbReference>
<comment type="subcellular location">
    <subcellularLocation>
        <location evidence="1 7">Nucleus</location>
    </subcellularLocation>
</comment>
<evidence type="ECO:0000313" key="11">
    <source>
        <dbReference type="Proteomes" id="UP000094236"/>
    </source>
</evidence>
<name>A0A1E4TZY7_PACTA</name>
<dbReference type="InterPro" id="IPR036224">
    <property type="entry name" value="GINS_bundle-like_dom_sf"/>
</dbReference>
<proteinExistence type="inferred from homology"/>
<evidence type="ECO:0000313" key="10">
    <source>
        <dbReference type="EMBL" id="ODV97299.1"/>
    </source>
</evidence>
<dbReference type="EMBL" id="KV454012">
    <property type="protein sequence ID" value="ODV97299.1"/>
    <property type="molecule type" value="Genomic_DNA"/>
</dbReference>
<dbReference type="CDD" id="cd11713">
    <property type="entry name" value="GINS_A_psf3"/>
    <property type="match status" value="1"/>
</dbReference>
<dbReference type="GO" id="GO:0000785">
    <property type="term" value="C:chromatin"/>
    <property type="evidence" value="ECO:0007669"/>
    <property type="project" value="EnsemblFungi"/>
</dbReference>
<dbReference type="STRING" id="669874.A0A1E4TZY7"/>
<dbReference type="GO" id="GO:0000811">
    <property type="term" value="C:GINS complex"/>
    <property type="evidence" value="ECO:0007669"/>
    <property type="project" value="UniProtKB-UniRule"/>
</dbReference>
<evidence type="ECO:0000259" key="9">
    <source>
        <dbReference type="Pfam" id="PF22466"/>
    </source>
</evidence>
<organism evidence="10 11">
    <name type="scientific">Pachysolen tannophilus NRRL Y-2460</name>
    <dbReference type="NCBI Taxonomy" id="669874"/>
    <lineage>
        <taxon>Eukaryota</taxon>
        <taxon>Fungi</taxon>
        <taxon>Dikarya</taxon>
        <taxon>Ascomycota</taxon>
        <taxon>Saccharomycotina</taxon>
        <taxon>Pichiomycetes</taxon>
        <taxon>Pachysolenaceae</taxon>
        <taxon>Pachysolen</taxon>
    </lineage>
</organism>
<evidence type="ECO:0000256" key="2">
    <source>
        <dbReference type="ARBA" id="ARBA00006343"/>
    </source>
</evidence>
<keyword evidence="5 7" id="KW-0235">DNA replication</keyword>
<evidence type="ECO:0000256" key="7">
    <source>
        <dbReference type="RuleBase" id="RU367161"/>
    </source>
</evidence>
<dbReference type="Pfam" id="PF05916">
    <property type="entry name" value="Sld5"/>
    <property type="match status" value="1"/>
</dbReference>
<evidence type="ECO:0000256" key="3">
    <source>
        <dbReference type="ARBA" id="ARBA00011352"/>
    </source>
</evidence>
<dbReference type="InterPro" id="IPR055221">
    <property type="entry name" value="PSF3_N"/>
</dbReference>
<dbReference type="GO" id="GO:0043596">
    <property type="term" value="C:nuclear replication fork"/>
    <property type="evidence" value="ECO:0007669"/>
    <property type="project" value="EnsemblFungi"/>
</dbReference>
<reference evidence="11" key="1">
    <citation type="submission" date="2016-05" db="EMBL/GenBank/DDBJ databases">
        <title>Comparative genomics of biotechnologically important yeasts.</title>
        <authorList>
            <consortium name="DOE Joint Genome Institute"/>
            <person name="Riley R."/>
            <person name="Haridas S."/>
            <person name="Wolfe K.H."/>
            <person name="Lopes M.R."/>
            <person name="Hittinger C.T."/>
            <person name="Goker M."/>
            <person name="Salamov A."/>
            <person name="Wisecaver J."/>
            <person name="Long T.M."/>
            <person name="Aerts A.L."/>
            <person name="Barry K."/>
            <person name="Choi C."/>
            <person name="Clum A."/>
            <person name="Coughlan A.Y."/>
            <person name="Deshpande S."/>
            <person name="Douglass A.P."/>
            <person name="Hanson S.J."/>
            <person name="Klenk H.-P."/>
            <person name="Labutti K."/>
            <person name="Lapidus A."/>
            <person name="Lindquist E."/>
            <person name="Lipzen A."/>
            <person name="Meier-Kolthoff J.P."/>
            <person name="Ohm R.A."/>
            <person name="Otillar R.P."/>
            <person name="Pangilinan J."/>
            <person name="Peng Y."/>
            <person name="Rokas A."/>
            <person name="Rosa C.A."/>
            <person name="Scheuner C."/>
            <person name="Sibirny A.A."/>
            <person name="Slot J.C."/>
            <person name="Stielow J.B."/>
            <person name="Sun H."/>
            <person name="Kurtzman C.P."/>
            <person name="Blackwell M."/>
            <person name="Grigoriev I.V."/>
            <person name="Jeffries T.W."/>
        </authorList>
    </citation>
    <scope>NUCLEOTIDE SEQUENCE [LARGE SCALE GENOMIC DNA]</scope>
    <source>
        <strain evidence="11">NRRL Y-2460</strain>
    </source>
</reference>